<comment type="caution">
    <text evidence="1">The sequence shown here is derived from an EMBL/GenBank/DDBJ whole genome shotgun (WGS) entry which is preliminary data.</text>
</comment>
<accession>A0ACC2GGX5</accession>
<sequence>MQNVYQHLSFPEESAERRGDGERQNIFICGYEGPPIRATLIWPCCEAPRADEVLENKEMKARPIVLPSMYTGRLRLGRQRKE</sequence>
<gene>
    <name evidence="1" type="ORF">DPEC_G00161760</name>
</gene>
<proteinExistence type="predicted"/>
<protein>
    <submittedName>
        <fullName evidence="1">Uncharacterized protein</fullName>
    </submittedName>
</protein>
<evidence type="ECO:0000313" key="2">
    <source>
        <dbReference type="Proteomes" id="UP001157502"/>
    </source>
</evidence>
<evidence type="ECO:0000313" key="1">
    <source>
        <dbReference type="EMBL" id="KAJ8002710.1"/>
    </source>
</evidence>
<reference evidence="1" key="1">
    <citation type="submission" date="2021-05" db="EMBL/GenBank/DDBJ databases">
        <authorList>
            <person name="Pan Q."/>
            <person name="Jouanno E."/>
            <person name="Zahm M."/>
            <person name="Klopp C."/>
            <person name="Cabau C."/>
            <person name="Louis A."/>
            <person name="Berthelot C."/>
            <person name="Parey E."/>
            <person name="Roest Crollius H."/>
            <person name="Montfort J."/>
            <person name="Robinson-Rechavi M."/>
            <person name="Bouchez O."/>
            <person name="Lampietro C."/>
            <person name="Lopez Roques C."/>
            <person name="Donnadieu C."/>
            <person name="Postlethwait J."/>
            <person name="Bobe J."/>
            <person name="Dillon D."/>
            <person name="Chandos A."/>
            <person name="von Hippel F."/>
            <person name="Guiguen Y."/>
        </authorList>
    </citation>
    <scope>NUCLEOTIDE SEQUENCE</scope>
    <source>
        <strain evidence="1">YG-Jan2019</strain>
    </source>
</reference>
<organism evidence="1 2">
    <name type="scientific">Dallia pectoralis</name>
    <name type="common">Alaska blackfish</name>
    <dbReference type="NCBI Taxonomy" id="75939"/>
    <lineage>
        <taxon>Eukaryota</taxon>
        <taxon>Metazoa</taxon>
        <taxon>Chordata</taxon>
        <taxon>Craniata</taxon>
        <taxon>Vertebrata</taxon>
        <taxon>Euteleostomi</taxon>
        <taxon>Actinopterygii</taxon>
        <taxon>Neopterygii</taxon>
        <taxon>Teleostei</taxon>
        <taxon>Protacanthopterygii</taxon>
        <taxon>Esociformes</taxon>
        <taxon>Umbridae</taxon>
        <taxon>Dallia</taxon>
    </lineage>
</organism>
<name>A0ACC2GGX5_DALPE</name>
<dbReference type="EMBL" id="CM055740">
    <property type="protein sequence ID" value="KAJ8002710.1"/>
    <property type="molecule type" value="Genomic_DNA"/>
</dbReference>
<keyword evidence="2" id="KW-1185">Reference proteome</keyword>
<dbReference type="Proteomes" id="UP001157502">
    <property type="component" value="Chromosome 13"/>
</dbReference>